<dbReference type="Proteomes" id="UP000230233">
    <property type="component" value="Chromosome IV"/>
</dbReference>
<dbReference type="EMBL" id="PDUG01000004">
    <property type="protein sequence ID" value="PIC34951.1"/>
    <property type="molecule type" value="Genomic_DNA"/>
</dbReference>
<evidence type="ECO:0000313" key="2">
    <source>
        <dbReference type="Proteomes" id="UP000230233"/>
    </source>
</evidence>
<organism evidence="1 2">
    <name type="scientific">Caenorhabditis nigoni</name>
    <dbReference type="NCBI Taxonomy" id="1611254"/>
    <lineage>
        <taxon>Eukaryota</taxon>
        <taxon>Metazoa</taxon>
        <taxon>Ecdysozoa</taxon>
        <taxon>Nematoda</taxon>
        <taxon>Chromadorea</taxon>
        <taxon>Rhabditida</taxon>
        <taxon>Rhabditina</taxon>
        <taxon>Rhabditomorpha</taxon>
        <taxon>Rhabditoidea</taxon>
        <taxon>Rhabditidae</taxon>
        <taxon>Peloderinae</taxon>
        <taxon>Caenorhabditis</taxon>
    </lineage>
</organism>
<protein>
    <submittedName>
        <fullName evidence="1">Uncharacterized protein</fullName>
    </submittedName>
</protein>
<sequence>MPIILVNSVGTRAALPRSWSKHCACKYTRTLCNHPWREATFLDENSPTKTTRIGVISEHLERDATGHASTQKTKEIIGRITVKKANY</sequence>
<proteinExistence type="predicted"/>
<gene>
    <name evidence="1" type="primary">Cnig_chr_IV.g14456</name>
    <name evidence="1" type="ORF">B9Z55_014456</name>
</gene>
<reference evidence="2" key="1">
    <citation type="submission" date="2017-10" db="EMBL/GenBank/DDBJ databases">
        <title>Rapid genome shrinkage in a self-fertile nematode reveals novel sperm competition proteins.</title>
        <authorList>
            <person name="Yin D."/>
            <person name="Schwarz E.M."/>
            <person name="Thomas C.G."/>
            <person name="Felde R.L."/>
            <person name="Korf I.F."/>
            <person name="Cutter A.D."/>
            <person name="Schartner C.M."/>
            <person name="Ralston E.J."/>
            <person name="Meyer B.J."/>
            <person name="Haag E.S."/>
        </authorList>
    </citation>
    <scope>NUCLEOTIDE SEQUENCE [LARGE SCALE GENOMIC DNA]</scope>
    <source>
        <strain evidence="2">JU1422</strain>
    </source>
</reference>
<keyword evidence="2" id="KW-1185">Reference proteome</keyword>
<name>A0A2G5U6H1_9PELO</name>
<comment type="caution">
    <text evidence="1">The sequence shown here is derived from an EMBL/GenBank/DDBJ whole genome shotgun (WGS) entry which is preliminary data.</text>
</comment>
<evidence type="ECO:0000313" key="1">
    <source>
        <dbReference type="EMBL" id="PIC34951.1"/>
    </source>
</evidence>
<accession>A0A2G5U6H1</accession>
<dbReference type="AlphaFoldDB" id="A0A2G5U6H1"/>